<accession>A0A2I0KIB8</accession>
<evidence type="ECO:0000313" key="2">
    <source>
        <dbReference type="Proteomes" id="UP000233551"/>
    </source>
</evidence>
<keyword evidence="2" id="KW-1185">Reference proteome</keyword>
<dbReference type="EMBL" id="PGOL01000566">
    <property type="protein sequence ID" value="PKI68238.1"/>
    <property type="molecule type" value="Genomic_DNA"/>
</dbReference>
<dbReference type="Proteomes" id="UP000233551">
    <property type="component" value="Unassembled WGS sequence"/>
</dbReference>
<protein>
    <submittedName>
        <fullName evidence="1">Uncharacterized protein</fullName>
    </submittedName>
</protein>
<gene>
    <name evidence="1" type="ORF">CRG98_011374</name>
</gene>
<organism evidence="1 2">
    <name type="scientific">Punica granatum</name>
    <name type="common">Pomegranate</name>
    <dbReference type="NCBI Taxonomy" id="22663"/>
    <lineage>
        <taxon>Eukaryota</taxon>
        <taxon>Viridiplantae</taxon>
        <taxon>Streptophyta</taxon>
        <taxon>Embryophyta</taxon>
        <taxon>Tracheophyta</taxon>
        <taxon>Spermatophyta</taxon>
        <taxon>Magnoliopsida</taxon>
        <taxon>eudicotyledons</taxon>
        <taxon>Gunneridae</taxon>
        <taxon>Pentapetalae</taxon>
        <taxon>rosids</taxon>
        <taxon>malvids</taxon>
        <taxon>Myrtales</taxon>
        <taxon>Lythraceae</taxon>
        <taxon>Punica</taxon>
    </lineage>
</organism>
<comment type="caution">
    <text evidence="1">The sequence shown here is derived from an EMBL/GenBank/DDBJ whole genome shotgun (WGS) entry which is preliminary data.</text>
</comment>
<sequence>MGKGRTMKEQEVSVILMHQRRGANWPGRRRASMGRNMHSTAKGLKYNSILENGILSPSSTTLRVRVTVAMESIGSKRGPGGDVYPKVKGLKVARRPTRQTVVGIGLEICMGLLHDEWFSATRTVLPMDGGPRLKGINSLKSSMILFKAEAAVKLRAIPPLRTPI</sequence>
<name>A0A2I0KIB8_PUNGR</name>
<dbReference type="AlphaFoldDB" id="A0A2I0KIB8"/>
<proteinExistence type="predicted"/>
<reference evidence="1 2" key="1">
    <citation type="submission" date="2017-11" db="EMBL/GenBank/DDBJ databases">
        <title>De-novo sequencing of pomegranate (Punica granatum L.) genome.</title>
        <authorList>
            <person name="Akparov Z."/>
            <person name="Amiraslanov A."/>
            <person name="Hajiyeva S."/>
            <person name="Abbasov M."/>
            <person name="Kaur K."/>
            <person name="Hamwieh A."/>
            <person name="Solovyev V."/>
            <person name="Salamov A."/>
            <person name="Braich B."/>
            <person name="Kosarev P."/>
            <person name="Mahmoud A."/>
            <person name="Hajiyev E."/>
            <person name="Babayeva S."/>
            <person name="Izzatullayeva V."/>
            <person name="Mammadov A."/>
            <person name="Mammadov A."/>
            <person name="Sharifova S."/>
            <person name="Ojaghi J."/>
            <person name="Eynullazada K."/>
            <person name="Bayramov B."/>
            <person name="Abdulazimova A."/>
            <person name="Shahmuradov I."/>
        </authorList>
    </citation>
    <scope>NUCLEOTIDE SEQUENCE [LARGE SCALE GENOMIC DNA]</scope>
    <source>
        <strain evidence="2">cv. AG2017</strain>
        <tissue evidence="1">Leaf</tissue>
    </source>
</reference>
<evidence type="ECO:0000313" key="1">
    <source>
        <dbReference type="EMBL" id="PKI68238.1"/>
    </source>
</evidence>